<dbReference type="InterPro" id="IPR014710">
    <property type="entry name" value="RmlC-like_jellyroll"/>
</dbReference>
<dbReference type="Gene3D" id="2.60.120.10">
    <property type="entry name" value="Jelly Rolls"/>
    <property type="match status" value="1"/>
</dbReference>
<keyword evidence="1" id="KW-0238">DNA-binding</keyword>
<dbReference type="GO" id="GO:0005829">
    <property type="term" value="C:cytosol"/>
    <property type="evidence" value="ECO:0007669"/>
    <property type="project" value="TreeGrafter"/>
</dbReference>
<dbReference type="InterPro" id="IPR001387">
    <property type="entry name" value="Cro/C1-type_HTH"/>
</dbReference>
<gene>
    <name evidence="3" type="ORF">GCM10011320_51260</name>
</gene>
<dbReference type="Proteomes" id="UP000661507">
    <property type="component" value="Unassembled WGS sequence"/>
</dbReference>
<reference evidence="3" key="2">
    <citation type="submission" date="2020-09" db="EMBL/GenBank/DDBJ databases">
        <authorList>
            <person name="Sun Q."/>
            <person name="Zhou Y."/>
        </authorList>
    </citation>
    <scope>NUCLEOTIDE SEQUENCE</scope>
    <source>
        <strain evidence="3">CGMCC 1.3617</strain>
    </source>
</reference>
<name>A0A917L1E5_9PROT</name>
<dbReference type="Pfam" id="PF07883">
    <property type="entry name" value="Cupin_2"/>
    <property type="match status" value="1"/>
</dbReference>
<dbReference type="Gene3D" id="1.10.260.40">
    <property type="entry name" value="lambda repressor-like DNA-binding domains"/>
    <property type="match status" value="1"/>
</dbReference>
<keyword evidence="4" id="KW-1185">Reference proteome</keyword>
<dbReference type="GO" id="GO:0003700">
    <property type="term" value="F:DNA-binding transcription factor activity"/>
    <property type="evidence" value="ECO:0007669"/>
    <property type="project" value="TreeGrafter"/>
</dbReference>
<evidence type="ECO:0000256" key="1">
    <source>
        <dbReference type="ARBA" id="ARBA00023125"/>
    </source>
</evidence>
<organism evidence="3 4">
    <name type="scientific">Neoroseomonas lacus</name>
    <dbReference type="NCBI Taxonomy" id="287609"/>
    <lineage>
        <taxon>Bacteria</taxon>
        <taxon>Pseudomonadati</taxon>
        <taxon>Pseudomonadota</taxon>
        <taxon>Alphaproteobacteria</taxon>
        <taxon>Acetobacterales</taxon>
        <taxon>Acetobacteraceae</taxon>
        <taxon>Neoroseomonas</taxon>
    </lineage>
</organism>
<accession>A0A917L1E5</accession>
<dbReference type="PANTHER" id="PTHR46797:SF10">
    <property type="entry name" value="BLR1115 PROTEIN"/>
    <property type="match status" value="1"/>
</dbReference>
<dbReference type="PANTHER" id="PTHR46797">
    <property type="entry name" value="HTH-TYPE TRANSCRIPTIONAL REGULATOR"/>
    <property type="match status" value="1"/>
</dbReference>
<evidence type="ECO:0000259" key="2">
    <source>
        <dbReference type="PROSITE" id="PS50943"/>
    </source>
</evidence>
<dbReference type="GO" id="GO:0003677">
    <property type="term" value="F:DNA binding"/>
    <property type="evidence" value="ECO:0007669"/>
    <property type="project" value="UniProtKB-KW"/>
</dbReference>
<dbReference type="SUPFAM" id="SSF51182">
    <property type="entry name" value="RmlC-like cupins"/>
    <property type="match status" value="1"/>
</dbReference>
<dbReference type="SUPFAM" id="SSF47413">
    <property type="entry name" value="lambda repressor-like DNA-binding domains"/>
    <property type="match status" value="1"/>
</dbReference>
<proteinExistence type="predicted"/>
<evidence type="ECO:0000313" key="4">
    <source>
        <dbReference type="Proteomes" id="UP000661507"/>
    </source>
</evidence>
<dbReference type="EMBL" id="BMKW01000015">
    <property type="protein sequence ID" value="GGJ37341.1"/>
    <property type="molecule type" value="Genomic_DNA"/>
</dbReference>
<protein>
    <submittedName>
        <fullName evidence="3">XRE family transcriptional regulator</fullName>
    </submittedName>
</protein>
<dbReference type="InterPro" id="IPR010982">
    <property type="entry name" value="Lambda_DNA-bd_dom_sf"/>
</dbReference>
<feature type="domain" description="HTH cro/C1-type" evidence="2">
    <location>
        <begin position="21"/>
        <end position="75"/>
    </location>
</feature>
<sequence length="198" mass="21033">MSTILDATAPPGLDALIAARIRREREARGWSIAELATASGVSRAMISKVERAEASPTAALLGRLSGAFHLTVSTLLARAEADAGPSRIARAAEQPMWTDPGTGYHRRAISPSGAEPELIEVELPPGARVEYTASSFAFLRGQVAWVLAGRLVIEEGAEEAVLGPGDCLAFDLVAPKGHAFRNPSGTRPCRYLVALHRR</sequence>
<comment type="caution">
    <text evidence="3">The sequence shown here is derived from an EMBL/GenBank/DDBJ whole genome shotgun (WGS) entry which is preliminary data.</text>
</comment>
<dbReference type="PROSITE" id="PS50943">
    <property type="entry name" value="HTH_CROC1"/>
    <property type="match status" value="1"/>
</dbReference>
<dbReference type="InterPro" id="IPR011051">
    <property type="entry name" value="RmlC_Cupin_sf"/>
</dbReference>
<dbReference type="RefSeq" id="WP_188972188.1">
    <property type="nucleotide sequence ID" value="NZ_BMKW01000015.1"/>
</dbReference>
<evidence type="ECO:0000313" key="3">
    <source>
        <dbReference type="EMBL" id="GGJ37341.1"/>
    </source>
</evidence>
<dbReference type="Pfam" id="PF01381">
    <property type="entry name" value="HTH_3"/>
    <property type="match status" value="1"/>
</dbReference>
<dbReference type="CDD" id="cd02209">
    <property type="entry name" value="cupin_XRE_C"/>
    <property type="match status" value="1"/>
</dbReference>
<dbReference type="InterPro" id="IPR050807">
    <property type="entry name" value="TransReg_Diox_bact_type"/>
</dbReference>
<dbReference type="AlphaFoldDB" id="A0A917L1E5"/>
<dbReference type="SMART" id="SM00530">
    <property type="entry name" value="HTH_XRE"/>
    <property type="match status" value="1"/>
</dbReference>
<dbReference type="InterPro" id="IPR013096">
    <property type="entry name" value="Cupin_2"/>
</dbReference>
<dbReference type="CDD" id="cd00093">
    <property type="entry name" value="HTH_XRE"/>
    <property type="match status" value="1"/>
</dbReference>
<reference evidence="3" key="1">
    <citation type="journal article" date="2014" name="Int. J. Syst. Evol. Microbiol.">
        <title>Complete genome sequence of Corynebacterium casei LMG S-19264T (=DSM 44701T), isolated from a smear-ripened cheese.</title>
        <authorList>
            <consortium name="US DOE Joint Genome Institute (JGI-PGF)"/>
            <person name="Walter F."/>
            <person name="Albersmeier A."/>
            <person name="Kalinowski J."/>
            <person name="Ruckert C."/>
        </authorList>
    </citation>
    <scope>NUCLEOTIDE SEQUENCE</scope>
    <source>
        <strain evidence="3">CGMCC 1.3617</strain>
    </source>
</reference>